<evidence type="ECO:0000256" key="3">
    <source>
        <dbReference type="ARBA" id="ARBA00022723"/>
    </source>
</evidence>
<dbReference type="Gene3D" id="3.40.430.10">
    <property type="entry name" value="Dihydrofolate Reductase, subunit A"/>
    <property type="match status" value="1"/>
</dbReference>
<dbReference type="Gene3D" id="3.40.50.10990">
    <property type="entry name" value="GTP cyclohydrolase II"/>
    <property type="match status" value="1"/>
</dbReference>
<name>A0ABV3UZH4_9MICC</name>
<feature type="compositionally biased region" description="Polar residues" evidence="10">
    <location>
        <begin position="342"/>
        <end position="359"/>
    </location>
</feature>
<proteinExistence type="inferred from homology"/>
<keyword evidence="14" id="KW-1185">Reference proteome</keyword>
<dbReference type="SUPFAM" id="SSF142695">
    <property type="entry name" value="RibA-like"/>
    <property type="match status" value="1"/>
</dbReference>
<feature type="binding site" evidence="9">
    <location>
        <position position="59"/>
    </location>
    <ligand>
        <name>Zn(2+)</name>
        <dbReference type="ChEBI" id="CHEBI:29105"/>
        <note>catalytic</note>
    </ligand>
</feature>
<dbReference type="RefSeq" id="WP_095798189.1">
    <property type="nucleotide sequence ID" value="NZ_JALXKX010000004.1"/>
</dbReference>
<organism evidence="13 14">
    <name type="scientific">Kocuria carniphila</name>
    <dbReference type="NCBI Taxonomy" id="262208"/>
    <lineage>
        <taxon>Bacteria</taxon>
        <taxon>Bacillati</taxon>
        <taxon>Actinomycetota</taxon>
        <taxon>Actinomycetes</taxon>
        <taxon>Micrococcales</taxon>
        <taxon>Micrococcaceae</taxon>
        <taxon>Kocuria</taxon>
    </lineage>
</organism>
<feature type="binding site" evidence="9">
    <location>
        <position position="75"/>
    </location>
    <ligand>
        <name>GTP</name>
        <dbReference type="ChEBI" id="CHEBI:37565"/>
    </ligand>
</feature>
<feature type="domain" description="GTP cyclohydrolase II" evidence="11">
    <location>
        <begin position="15"/>
        <end position="175"/>
    </location>
</feature>
<evidence type="ECO:0000313" key="13">
    <source>
        <dbReference type="EMBL" id="MEX3593431.1"/>
    </source>
</evidence>
<evidence type="ECO:0000256" key="7">
    <source>
        <dbReference type="ARBA" id="ARBA00023134"/>
    </source>
</evidence>
<keyword evidence="2 9" id="KW-0686">Riboflavin biosynthesis</keyword>
<feature type="domain" description="Bacterial bifunctional deaminase-reductase C-terminal" evidence="12">
    <location>
        <begin position="224"/>
        <end position="412"/>
    </location>
</feature>
<evidence type="ECO:0000256" key="9">
    <source>
        <dbReference type="HAMAP-Rule" id="MF_00179"/>
    </source>
</evidence>
<dbReference type="GO" id="GO:0003935">
    <property type="term" value="F:GTP cyclohydrolase II activity"/>
    <property type="evidence" value="ECO:0007669"/>
    <property type="project" value="UniProtKB-EC"/>
</dbReference>
<keyword evidence="5 9" id="KW-0378">Hydrolase</keyword>
<dbReference type="PANTHER" id="PTHR21327:SF18">
    <property type="entry name" value="3,4-DIHYDROXY-2-BUTANONE 4-PHOSPHATE SYNTHASE"/>
    <property type="match status" value="1"/>
</dbReference>
<keyword evidence="7 9" id="KW-0342">GTP-binding</keyword>
<dbReference type="EMBL" id="JAYWLU010000001">
    <property type="protein sequence ID" value="MEX3593431.1"/>
    <property type="molecule type" value="Genomic_DNA"/>
</dbReference>
<keyword evidence="4 9" id="KW-0547">Nucleotide-binding</keyword>
<comment type="function">
    <text evidence="9">Catalyzes the conversion of GTP to 2,5-diamino-6-ribosylamino-4(3H)-pyrimidinone 5'-phosphate (DARP), formate and pyrophosphate.</text>
</comment>
<evidence type="ECO:0000256" key="4">
    <source>
        <dbReference type="ARBA" id="ARBA00022741"/>
    </source>
</evidence>
<dbReference type="InterPro" id="IPR002734">
    <property type="entry name" value="RibDG_C"/>
</dbReference>
<dbReference type="PANTHER" id="PTHR21327">
    <property type="entry name" value="GTP CYCLOHYDROLASE II-RELATED"/>
    <property type="match status" value="1"/>
</dbReference>
<dbReference type="NCBIfam" id="NF001591">
    <property type="entry name" value="PRK00393.1"/>
    <property type="match status" value="1"/>
</dbReference>
<feature type="binding site" evidence="9">
    <location>
        <position position="120"/>
    </location>
    <ligand>
        <name>GTP</name>
        <dbReference type="ChEBI" id="CHEBI:37565"/>
    </ligand>
</feature>
<feature type="binding site" evidence="9">
    <location>
        <begin position="98"/>
        <end position="100"/>
    </location>
    <ligand>
        <name>GTP</name>
        <dbReference type="ChEBI" id="CHEBI:37565"/>
    </ligand>
</feature>
<feature type="active site" description="Nucleophile" evidence="9">
    <location>
        <position position="134"/>
    </location>
</feature>
<feature type="region of interest" description="Disordered" evidence="10">
    <location>
        <begin position="340"/>
        <end position="359"/>
    </location>
</feature>
<dbReference type="Proteomes" id="UP001558481">
    <property type="component" value="Unassembled WGS sequence"/>
</dbReference>
<dbReference type="Pfam" id="PF00925">
    <property type="entry name" value="GTP_cyclohydro2"/>
    <property type="match status" value="1"/>
</dbReference>
<evidence type="ECO:0000259" key="11">
    <source>
        <dbReference type="Pfam" id="PF00925"/>
    </source>
</evidence>
<feature type="active site" description="Proton acceptor" evidence="9">
    <location>
        <position position="132"/>
    </location>
</feature>
<dbReference type="InterPro" id="IPR032677">
    <property type="entry name" value="GTP_cyclohydro_II"/>
</dbReference>
<evidence type="ECO:0000256" key="6">
    <source>
        <dbReference type="ARBA" id="ARBA00022833"/>
    </source>
</evidence>
<dbReference type="InterPro" id="IPR036144">
    <property type="entry name" value="RibA-like_sf"/>
</dbReference>
<comment type="catalytic activity">
    <reaction evidence="8 9">
        <text>GTP + 4 H2O = 2,5-diamino-6-hydroxy-4-(5-phosphoribosylamino)-pyrimidine + formate + 2 phosphate + 3 H(+)</text>
        <dbReference type="Rhea" id="RHEA:23704"/>
        <dbReference type="ChEBI" id="CHEBI:15377"/>
        <dbReference type="ChEBI" id="CHEBI:15378"/>
        <dbReference type="ChEBI" id="CHEBI:15740"/>
        <dbReference type="ChEBI" id="CHEBI:37565"/>
        <dbReference type="ChEBI" id="CHEBI:43474"/>
        <dbReference type="ChEBI" id="CHEBI:58614"/>
        <dbReference type="EC" id="3.5.4.25"/>
    </reaction>
</comment>
<evidence type="ECO:0000313" key="14">
    <source>
        <dbReference type="Proteomes" id="UP001558481"/>
    </source>
</evidence>
<keyword evidence="3 9" id="KW-0479">Metal-binding</keyword>
<dbReference type="SUPFAM" id="SSF53597">
    <property type="entry name" value="Dihydrofolate reductase-like"/>
    <property type="match status" value="1"/>
</dbReference>
<feature type="binding site" evidence="9">
    <location>
        <position position="160"/>
    </location>
    <ligand>
        <name>GTP</name>
        <dbReference type="ChEBI" id="CHEBI:37565"/>
    </ligand>
</feature>
<evidence type="ECO:0000256" key="5">
    <source>
        <dbReference type="ARBA" id="ARBA00022801"/>
    </source>
</evidence>
<dbReference type="HAMAP" id="MF_00179">
    <property type="entry name" value="RibA"/>
    <property type="match status" value="1"/>
</dbReference>
<evidence type="ECO:0000256" key="8">
    <source>
        <dbReference type="ARBA" id="ARBA00049295"/>
    </source>
</evidence>
<reference evidence="13 14" key="1">
    <citation type="journal article" date="2024" name="Fungal Genet. Biol.">
        <title>The porcine skin microbiome exhibits broad fungal antagonism.</title>
        <authorList>
            <person name="De La Cruz K.F."/>
            <person name="Townsend E.C."/>
            <person name="Alex Cheong J.Z."/>
            <person name="Salamzade R."/>
            <person name="Liu A."/>
            <person name="Sandstrom S."/>
            <person name="Davila E."/>
            <person name="Huang L."/>
            <person name="Xu K.H."/>
            <person name="Wu S.Y."/>
            <person name="Meudt J.J."/>
            <person name="Shanmuganayagam D."/>
            <person name="Gibson A.L.F."/>
            <person name="Kalan L.R."/>
        </authorList>
    </citation>
    <scope>NUCLEOTIDE SEQUENCE [LARGE SCALE GENOMIC DNA]</scope>
    <source>
        <strain evidence="13 14">LK2625</strain>
    </source>
</reference>
<sequence>MQQSEQDHALLLESRTVLPTDHGVFTTCAYTFGEVTHVAMLMGDPAQADAPIVRMHSECLTGDTLGSHRCDCGDQLEAALQAIAAEGTGILLYLRGHEGRGIGLAAKLRAYALQDEGMDTVDANRALGLPDDARDYTAAAEMLRDLGTSTVRLLSSNPAKAEALTSLGITVADRVVLPVLDRPENSHYLQTKRQRMRHDPLAGRVAVEDDTFPVYRTLAEHSEVIAQLAQSADGFIAARGGDAEFVSGEADRTHLHHLRAAVDAVLVGATTVTRDDPQLTVRAVEGENPVRVLLDPRSRIPVTSRVLQSPDARTLWLVGQNVEVPSGFGEHVEIVRLPAGATQASGPQTQSEGDGATGTSVDPAAVLRVVREHVSGSILVEGGGKSVSAFLSAGLLDRLFLTVAPVLIGDGVPGVRFEGSAVMGEALRAPFRRYTFEDDVCTEFVLSEAAREHDATYPRPGQPHRGA</sequence>
<dbReference type="Pfam" id="PF01872">
    <property type="entry name" value="RibD_C"/>
    <property type="match status" value="1"/>
</dbReference>
<comment type="caution">
    <text evidence="13">The sequence shown here is derived from an EMBL/GenBank/DDBJ whole genome shotgun (WGS) entry which is preliminary data.</text>
</comment>
<dbReference type="InterPro" id="IPR000926">
    <property type="entry name" value="RibA"/>
</dbReference>
<dbReference type="NCBIfam" id="TIGR00505">
    <property type="entry name" value="ribA"/>
    <property type="match status" value="1"/>
</dbReference>
<gene>
    <name evidence="9 13" type="primary">ribA</name>
    <name evidence="13" type="ORF">VVR66_01730</name>
</gene>
<accession>A0ABV3UZH4</accession>
<evidence type="ECO:0000256" key="2">
    <source>
        <dbReference type="ARBA" id="ARBA00022619"/>
    </source>
</evidence>
<keyword evidence="6 9" id="KW-0862">Zinc</keyword>
<feature type="binding site" evidence="9">
    <location>
        <position position="72"/>
    </location>
    <ligand>
        <name>Zn(2+)</name>
        <dbReference type="ChEBI" id="CHEBI:29105"/>
        <note>catalytic</note>
    </ligand>
</feature>
<evidence type="ECO:0000256" key="1">
    <source>
        <dbReference type="ARBA" id="ARBA00004853"/>
    </source>
</evidence>
<evidence type="ECO:0000256" key="10">
    <source>
        <dbReference type="SAM" id="MobiDB-lite"/>
    </source>
</evidence>
<dbReference type="EC" id="3.5.4.25" evidence="9"/>
<protein>
    <recommendedName>
        <fullName evidence="9">GTP cyclohydrolase-2</fullName>
        <ecNumber evidence="9">3.5.4.25</ecNumber>
    </recommendedName>
    <alternativeName>
        <fullName evidence="9">GTP cyclohydrolase II</fullName>
    </alternativeName>
</protein>
<feature type="binding site" evidence="9">
    <location>
        <position position="70"/>
    </location>
    <ligand>
        <name>Zn(2+)</name>
        <dbReference type="ChEBI" id="CHEBI:29105"/>
        <note>catalytic</note>
    </ligand>
</feature>
<dbReference type="InterPro" id="IPR024072">
    <property type="entry name" value="DHFR-like_dom_sf"/>
</dbReference>
<comment type="cofactor">
    <cofactor evidence="9">
        <name>Zn(2+)</name>
        <dbReference type="ChEBI" id="CHEBI:29105"/>
    </cofactor>
    <text evidence="9">Binds 1 zinc ion per subunit.</text>
</comment>
<comment type="similarity">
    <text evidence="9">Belongs to the GTP cyclohydrolase II family.</text>
</comment>
<comment type="pathway">
    <text evidence="1 9">Cofactor biosynthesis; riboflavin biosynthesis; 5-amino-6-(D-ribitylamino)uracil from GTP: step 1/4.</text>
</comment>
<evidence type="ECO:0000259" key="12">
    <source>
        <dbReference type="Pfam" id="PF01872"/>
    </source>
</evidence>
<dbReference type="CDD" id="cd00641">
    <property type="entry name" value="GTP_cyclohydro2"/>
    <property type="match status" value="1"/>
</dbReference>
<feature type="binding site" evidence="9">
    <location>
        <position position="155"/>
    </location>
    <ligand>
        <name>GTP</name>
        <dbReference type="ChEBI" id="CHEBI:37565"/>
    </ligand>
</feature>
<feature type="binding site" evidence="9">
    <location>
        <begin position="54"/>
        <end position="58"/>
    </location>
    <ligand>
        <name>GTP</name>
        <dbReference type="ChEBI" id="CHEBI:37565"/>
    </ligand>
</feature>